<sequence>MFLPDQAVQPISATDAVASFHQYSSLCIFRGRTYGVRYDAEKGINQLCRFESHHAVSLLPEQFSVRSKVHSYGGGAWCRGRDQAFFVNDSDQQIWVTSLSGAIAPRKLTAYNRTRMADLQYDEVRQRLICVCETSSDRGNEPANYLSAITEEGRLTVLAEGADFYSSPALSPDGAQLAWIEWNHPYQPWDRTRLMLADIEPNGRLVQIRQVSDIDAAWAQPKFSPSGSLHAVVDRDGWWSIEQLSGAGFVPLQGETPAQTEFTTAPWQFGLSTYGWAPGGELIAIGQSRGYSRLFVHKAGQWQQLYIDQPAARLHSLVLEDSHCSCAAEFTNRMPAVLHLTIDNQTATAASATLTGGETPDYPVTAPESRIAASKAGDQIPYFLYRPTPLGSEPLPLIIYTHGGPTAMTAPSFRPAIQFWLQRGFMIADVNYRGSTGFGRDFRMQLAGSWGKADVEDVETVAGALVSEGVADSGALFIRGNSAGGYTVLSALANSDLFSAGASLYGVSDPRRLNDITHKFESRYLHWLIGDPELESSPYNERSPLHNVDKINAPVIFFQGEEDPVVLPEQTRSMAQSLRERAIPVEEYHFAGEGHGFRKASNQVEVLERELCFYRRLINQER</sequence>
<dbReference type="Gene3D" id="2.120.10.30">
    <property type="entry name" value="TolB, C-terminal domain"/>
    <property type="match status" value="1"/>
</dbReference>
<evidence type="ECO:0000259" key="1">
    <source>
        <dbReference type="Pfam" id="PF00326"/>
    </source>
</evidence>
<dbReference type="PANTHER" id="PTHR43056">
    <property type="entry name" value="PEPTIDASE S9 PROLYL OLIGOPEPTIDASE"/>
    <property type="match status" value="1"/>
</dbReference>
<dbReference type="GO" id="GO:0004177">
    <property type="term" value="F:aminopeptidase activity"/>
    <property type="evidence" value="ECO:0007669"/>
    <property type="project" value="UniProtKB-KW"/>
</dbReference>
<dbReference type="InterPro" id="IPR011042">
    <property type="entry name" value="6-blade_b-propeller_TolB-like"/>
</dbReference>
<dbReference type="Gene3D" id="3.40.50.1820">
    <property type="entry name" value="alpha/beta hydrolase"/>
    <property type="match status" value="1"/>
</dbReference>
<keyword evidence="2" id="KW-0031">Aminopeptidase</keyword>
<dbReference type="EMBL" id="FNVQ01000001">
    <property type="protein sequence ID" value="SEF93958.1"/>
    <property type="molecule type" value="Genomic_DNA"/>
</dbReference>
<dbReference type="PANTHER" id="PTHR43056:SF5">
    <property type="entry name" value="PEPTIDASE S9 PROLYL OLIGOPEPTIDASE CATALYTIC DOMAIN-CONTAINING PROTEIN"/>
    <property type="match status" value="1"/>
</dbReference>
<protein>
    <submittedName>
        <fullName evidence="2">Dipeptidyl aminopeptidase/acylaminoacyl peptidase</fullName>
    </submittedName>
</protein>
<dbReference type="SUPFAM" id="SSF53474">
    <property type="entry name" value="alpha/beta-Hydrolases"/>
    <property type="match status" value="1"/>
</dbReference>
<evidence type="ECO:0000313" key="2">
    <source>
        <dbReference type="EMBL" id="SEF93958.1"/>
    </source>
</evidence>
<dbReference type="Pfam" id="PF00326">
    <property type="entry name" value="Peptidase_S9"/>
    <property type="match status" value="1"/>
</dbReference>
<keyword evidence="2" id="KW-0645">Protease</keyword>
<reference evidence="2 3" key="1">
    <citation type="submission" date="2016-10" db="EMBL/GenBank/DDBJ databases">
        <authorList>
            <person name="de Groot N.N."/>
        </authorList>
    </citation>
    <scope>NUCLEOTIDE SEQUENCE [LARGE SCALE GENOMIC DNA]</scope>
    <source>
        <strain evidence="2 3">DSM 22012</strain>
    </source>
</reference>
<keyword evidence="2" id="KW-0378">Hydrolase</keyword>
<name>A0A1H5W3Q5_9GAMM</name>
<proteinExistence type="predicted"/>
<dbReference type="AlphaFoldDB" id="A0A1H5W3Q5"/>
<dbReference type="Proteomes" id="UP000236745">
    <property type="component" value="Unassembled WGS sequence"/>
</dbReference>
<dbReference type="InterPro" id="IPR001375">
    <property type="entry name" value="Peptidase_S9_cat"/>
</dbReference>
<dbReference type="GO" id="GO:0006508">
    <property type="term" value="P:proteolysis"/>
    <property type="evidence" value="ECO:0007669"/>
    <property type="project" value="InterPro"/>
</dbReference>
<keyword evidence="3" id="KW-1185">Reference proteome</keyword>
<evidence type="ECO:0000313" key="3">
    <source>
        <dbReference type="Proteomes" id="UP000236745"/>
    </source>
</evidence>
<dbReference type="InterPro" id="IPR029058">
    <property type="entry name" value="AB_hydrolase_fold"/>
</dbReference>
<feature type="domain" description="Peptidase S9 prolyl oligopeptidase catalytic" evidence="1">
    <location>
        <begin position="411"/>
        <end position="619"/>
    </location>
</feature>
<organism evidence="2 3">
    <name type="scientific">Marinobacterium lutimaris</name>
    <dbReference type="NCBI Taxonomy" id="568106"/>
    <lineage>
        <taxon>Bacteria</taxon>
        <taxon>Pseudomonadati</taxon>
        <taxon>Pseudomonadota</taxon>
        <taxon>Gammaproteobacteria</taxon>
        <taxon>Oceanospirillales</taxon>
        <taxon>Oceanospirillaceae</taxon>
        <taxon>Marinobacterium</taxon>
    </lineage>
</organism>
<dbReference type="SUPFAM" id="SSF69322">
    <property type="entry name" value="Tricorn protease domain 2"/>
    <property type="match status" value="1"/>
</dbReference>
<accession>A0A1H5W3Q5</accession>
<dbReference type="GO" id="GO:0008236">
    <property type="term" value="F:serine-type peptidase activity"/>
    <property type="evidence" value="ECO:0007669"/>
    <property type="project" value="InterPro"/>
</dbReference>
<gene>
    <name evidence="2" type="ORF">SAMN05444390_101928</name>
</gene>
<dbReference type="InterPro" id="IPR050585">
    <property type="entry name" value="Xaa-Pro_dipeptidyl-ppase/CocE"/>
</dbReference>